<evidence type="ECO:0000313" key="1">
    <source>
        <dbReference type="EMBL" id="CAD8193763.1"/>
    </source>
</evidence>
<comment type="caution">
    <text evidence="1">The sequence shown here is derived from an EMBL/GenBank/DDBJ whole genome shotgun (WGS) entry which is preliminary data.</text>
</comment>
<dbReference type="Proteomes" id="UP000683925">
    <property type="component" value="Unassembled WGS sequence"/>
</dbReference>
<sequence>MISNEYQKIRMQNKVIDTFDNFNQFHIIHQDIYKYCQQHNNYMWKCKTYIYFHYLCNLNKDVHMLSNYQENS</sequence>
<protein>
    <submittedName>
        <fullName evidence="1">Uncharacterized protein</fullName>
    </submittedName>
</protein>
<name>A0A8S1WVD8_PAROT</name>
<organism evidence="1 2">
    <name type="scientific">Paramecium octaurelia</name>
    <dbReference type="NCBI Taxonomy" id="43137"/>
    <lineage>
        <taxon>Eukaryota</taxon>
        <taxon>Sar</taxon>
        <taxon>Alveolata</taxon>
        <taxon>Ciliophora</taxon>
        <taxon>Intramacronucleata</taxon>
        <taxon>Oligohymenophorea</taxon>
        <taxon>Peniculida</taxon>
        <taxon>Parameciidae</taxon>
        <taxon>Paramecium</taxon>
    </lineage>
</organism>
<gene>
    <name evidence="1" type="ORF">POCTA_138.1.T1050102</name>
</gene>
<accession>A0A8S1WVD8</accession>
<evidence type="ECO:0000313" key="2">
    <source>
        <dbReference type="Proteomes" id="UP000683925"/>
    </source>
</evidence>
<reference evidence="1" key="1">
    <citation type="submission" date="2021-01" db="EMBL/GenBank/DDBJ databases">
        <authorList>
            <consortium name="Genoscope - CEA"/>
            <person name="William W."/>
        </authorList>
    </citation>
    <scope>NUCLEOTIDE SEQUENCE</scope>
</reference>
<dbReference type="EMBL" id="CAJJDP010000105">
    <property type="protein sequence ID" value="CAD8193763.1"/>
    <property type="molecule type" value="Genomic_DNA"/>
</dbReference>
<dbReference type="AlphaFoldDB" id="A0A8S1WVD8"/>
<proteinExistence type="predicted"/>
<keyword evidence="2" id="KW-1185">Reference proteome</keyword>